<reference evidence="1 2" key="1">
    <citation type="submission" date="2016-10" db="EMBL/GenBank/DDBJ databases">
        <authorList>
            <person name="Varghese N."/>
            <person name="Submissions S."/>
        </authorList>
    </citation>
    <scope>NUCLEOTIDE SEQUENCE [LARGE SCALE GENOMIC DNA]</scope>
    <source>
        <strain evidence="1 2">DSM 16643</strain>
    </source>
</reference>
<accession>A0A1G5VJS1</accession>
<protein>
    <submittedName>
        <fullName evidence="1">Uncharacterized protein</fullName>
    </submittedName>
</protein>
<gene>
    <name evidence="1" type="ORF">SAMN02910315_00689</name>
</gene>
<proteinExistence type="predicted"/>
<dbReference type="Proteomes" id="UP000323439">
    <property type="component" value="Unassembled WGS sequence"/>
</dbReference>
<keyword evidence="2" id="KW-1185">Reference proteome</keyword>
<evidence type="ECO:0000313" key="1">
    <source>
        <dbReference type="EMBL" id="SDA46171.1"/>
    </source>
</evidence>
<dbReference type="RefSeq" id="WP_149731307.1">
    <property type="nucleotide sequence ID" value="NZ_FMXB01000004.1"/>
</dbReference>
<evidence type="ECO:0000313" key="2">
    <source>
        <dbReference type="Proteomes" id="UP000323439"/>
    </source>
</evidence>
<sequence length="109" mass="12950">MSKDKITYSDVKEYERLFTMAPSFLLEKLARRNTNLVSKFKPIIQGYMDDLTADQKSKLDIILASEVQELQDIMHEAYLRSKKRQYKVLANPKYRQFIEDNLDGIRRML</sequence>
<dbReference type="EMBL" id="FMXB01000004">
    <property type="protein sequence ID" value="SDA46171.1"/>
    <property type="molecule type" value="Genomic_DNA"/>
</dbReference>
<dbReference type="AlphaFoldDB" id="A0A1G5VJS1"/>
<name>A0A1G5VJS1_9EURY</name>
<organism evidence="1 2">
    <name type="scientific">Methanobrevibacter millerae</name>
    <dbReference type="NCBI Taxonomy" id="230361"/>
    <lineage>
        <taxon>Archaea</taxon>
        <taxon>Methanobacteriati</taxon>
        <taxon>Methanobacteriota</taxon>
        <taxon>Methanomada group</taxon>
        <taxon>Methanobacteria</taxon>
        <taxon>Methanobacteriales</taxon>
        <taxon>Methanobacteriaceae</taxon>
        <taxon>Methanobrevibacter</taxon>
    </lineage>
</organism>
<dbReference type="OrthoDB" id="82273at2157"/>